<sequence>MGRTKALTVTVHNTRVNDPNAAEGYLITADGHCDAAWTLTSASTTKLRFTSRLIESKGMECSTAGQRELELLPDGTLRYSVIDGGTAADPLVLTKAPPGVSG</sequence>
<organism evidence="1">
    <name type="scientific">Kitasatospora camelliae</name>
    <dbReference type="NCBI Taxonomy" id="3156397"/>
    <lineage>
        <taxon>Bacteria</taxon>
        <taxon>Bacillati</taxon>
        <taxon>Actinomycetota</taxon>
        <taxon>Actinomycetes</taxon>
        <taxon>Kitasatosporales</taxon>
        <taxon>Streptomycetaceae</taxon>
        <taxon>Kitasatospora</taxon>
    </lineage>
</organism>
<evidence type="ECO:0008006" key="2">
    <source>
        <dbReference type="Google" id="ProtNLM"/>
    </source>
</evidence>
<evidence type="ECO:0000313" key="1">
    <source>
        <dbReference type="EMBL" id="XCM80294.1"/>
    </source>
</evidence>
<dbReference type="RefSeq" id="WP_354641234.1">
    <property type="nucleotide sequence ID" value="NZ_CP159872.1"/>
</dbReference>
<protein>
    <recommendedName>
        <fullName evidence="2">Lipoprotein</fullName>
    </recommendedName>
</protein>
<reference evidence="1" key="1">
    <citation type="submission" date="2024-06" db="EMBL/GenBank/DDBJ databases">
        <title>The genome sequences of Kitasatospora sp. strain HUAS MG31.</title>
        <authorList>
            <person name="Mo P."/>
        </authorList>
    </citation>
    <scope>NUCLEOTIDE SEQUENCE</scope>
    <source>
        <strain evidence="1">HUAS MG31</strain>
    </source>
</reference>
<accession>A0AAU8JWU5</accession>
<name>A0AAU8JWU5_9ACTN</name>
<dbReference type="AlphaFoldDB" id="A0AAU8JWU5"/>
<dbReference type="EMBL" id="CP159872">
    <property type="protein sequence ID" value="XCM80294.1"/>
    <property type="molecule type" value="Genomic_DNA"/>
</dbReference>
<proteinExistence type="predicted"/>
<dbReference type="KEGG" id="kcm:ABWK59_15865"/>
<gene>
    <name evidence="1" type="ORF">ABWK59_15865</name>
</gene>